<dbReference type="PRINTS" id="PR00726">
    <property type="entry name" value="LEXASERPTASE"/>
</dbReference>
<evidence type="ECO:0000256" key="13">
    <source>
        <dbReference type="RuleBase" id="RU003991"/>
    </source>
</evidence>
<keyword evidence="3 12" id="KW-0235">DNA replication</keyword>
<keyword evidence="7 12" id="KW-0805">Transcription regulation</keyword>
<dbReference type="GO" id="GO:0004252">
    <property type="term" value="F:serine-type endopeptidase activity"/>
    <property type="evidence" value="ECO:0007669"/>
    <property type="project" value="UniProtKB-UniRule"/>
</dbReference>
<dbReference type="SUPFAM" id="SSF46785">
    <property type="entry name" value="Winged helix' DNA-binding domain"/>
    <property type="match status" value="1"/>
</dbReference>
<dbReference type="GO" id="GO:0003677">
    <property type="term" value="F:DNA binding"/>
    <property type="evidence" value="ECO:0007669"/>
    <property type="project" value="UniProtKB-UniRule"/>
</dbReference>
<evidence type="ECO:0000256" key="6">
    <source>
        <dbReference type="ARBA" id="ARBA00022813"/>
    </source>
</evidence>
<dbReference type="GO" id="GO:0006260">
    <property type="term" value="P:DNA replication"/>
    <property type="evidence" value="ECO:0007669"/>
    <property type="project" value="UniProtKB-UniRule"/>
</dbReference>
<evidence type="ECO:0000256" key="10">
    <source>
        <dbReference type="ARBA" id="ARBA00023204"/>
    </source>
</evidence>
<proteinExistence type="inferred from homology"/>
<evidence type="ECO:0000259" key="14">
    <source>
        <dbReference type="Pfam" id="PF00717"/>
    </source>
</evidence>
<dbReference type="InterPro" id="IPR006200">
    <property type="entry name" value="LexA"/>
</dbReference>
<dbReference type="InterPro" id="IPR036388">
    <property type="entry name" value="WH-like_DNA-bd_sf"/>
</dbReference>
<keyword evidence="4 12" id="KW-0227">DNA damage</keyword>
<accession>A0A6S6SX36</accession>
<name>A0A6S6SX36_9GAMM</name>
<evidence type="ECO:0000259" key="15">
    <source>
        <dbReference type="Pfam" id="PF01726"/>
    </source>
</evidence>
<dbReference type="NCBIfam" id="TIGR00498">
    <property type="entry name" value="lexA"/>
    <property type="match status" value="1"/>
</dbReference>
<dbReference type="GO" id="GO:0006508">
    <property type="term" value="P:proteolysis"/>
    <property type="evidence" value="ECO:0007669"/>
    <property type="project" value="UniProtKB-KW"/>
</dbReference>
<dbReference type="Pfam" id="PF00717">
    <property type="entry name" value="Peptidase_S24"/>
    <property type="match status" value="1"/>
</dbReference>
<comment type="similarity">
    <text evidence="1 12 13">Belongs to the peptidase S24 family.</text>
</comment>
<dbReference type="Pfam" id="PF01726">
    <property type="entry name" value="LexA_DNA_bind"/>
    <property type="match status" value="1"/>
</dbReference>
<evidence type="ECO:0000256" key="12">
    <source>
        <dbReference type="HAMAP-Rule" id="MF_00015"/>
    </source>
</evidence>
<feature type="site" description="Cleavage; by autolysis" evidence="12">
    <location>
        <begin position="90"/>
        <end position="91"/>
    </location>
</feature>
<dbReference type="GO" id="GO:0006281">
    <property type="term" value="P:DNA repair"/>
    <property type="evidence" value="ECO:0007669"/>
    <property type="project" value="UniProtKB-UniRule"/>
</dbReference>
<dbReference type="InterPro" id="IPR036286">
    <property type="entry name" value="LexA/Signal_pep-like_sf"/>
</dbReference>
<evidence type="ECO:0000256" key="8">
    <source>
        <dbReference type="ARBA" id="ARBA00023125"/>
    </source>
</evidence>
<protein>
    <recommendedName>
        <fullName evidence="12">LexA repressor</fullName>
        <ecNumber evidence="12">3.4.21.88</ecNumber>
    </recommendedName>
</protein>
<feature type="domain" description="LexA repressor DNA-binding" evidence="15">
    <location>
        <begin position="1"/>
        <end position="62"/>
    </location>
</feature>
<evidence type="ECO:0000256" key="9">
    <source>
        <dbReference type="ARBA" id="ARBA00023163"/>
    </source>
</evidence>
<dbReference type="Gene3D" id="2.10.109.10">
    <property type="entry name" value="Umud Fragment, subunit A"/>
    <property type="match status" value="1"/>
</dbReference>
<organism evidence="16">
    <name type="scientific">uncultured Thiotrichaceae bacterium</name>
    <dbReference type="NCBI Taxonomy" id="298394"/>
    <lineage>
        <taxon>Bacteria</taxon>
        <taxon>Pseudomonadati</taxon>
        <taxon>Pseudomonadota</taxon>
        <taxon>Gammaproteobacteria</taxon>
        <taxon>Thiotrichales</taxon>
        <taxon>Thiotrichaceae</taxon>
        <taxon>environmental samples</taxon>
    </lineage>
</organism>
<dbReference type="InterPro" id="IPR006197">
    <property type="entry name" value="Peptidase_S24_LexA"/>
</dbReference>
<keyword evidence="10 12" id="KW-0234">DNA repair</keyword>
<dbReference type="AlphaFoldDB" id="A0A6S6SX36"/>
<dbReference type="GO" id="GO:0045892">
    <property type="term" value="P:negative regulation of DNA-templated transcription"/>
    <property type="evidence" value="ECO:0007669"/>
    <property type="project" value="UniProtKB-UniRule"/>
</dbReference>
<keyword evidence="2 12" id="KW-0678">Repressor</keyword>
<keyword evidence="5 12" id="KW-0378">Hydrolase</keyword>
<dbReference type="InterPro" id="IPR050077">
    <property type="entry name" value="LexA_repressor"/>
</dbReference>
<dbReference type="SUPFAM" id="SSF51306">
    <property type="entry name" value="LexA/Signal peptidase"/>
    <property type="match status" value="1"/>
</dbReference>
<feature type="active site" description="For autocatalytic cleavage activity" evidence="12">
    <location>
        <position position="123"/>
    </location>
</feature>
<comment type="catalytic activity">
    <reaction evidence="12">
        <text>Hydrolysis of Ala-|-Gly bond in repressor LexA.</text>
        <dbReference type="EC" id="3.4.21.88"/>
    </reaction>
</comment>
<comment type="function">
    <text evidence="12">Represses a number of genes involved in the response to DNA damage (SOS response), including recA and lexA. In the presence of single-stranded DNA, RecA interacts with LexA causing an autocatalytic cleavage which disrupts the DNA-binding part of LexA, leading to derepression of the SOS regulon and eventually DNA repair.</text>
</comment>
<evidence type="ECO:0000256" key="5">
    <source>
        <dbReference type="ARBA" id="ARBA00022801"/>
    </source>
</evidence>
<gene>
    <name evidence="12" type="primary">lexA</name>
    <name evidence="16" type="ORF">HELGO_WM37068</name>
</gene>
<dbReference type="InterPro" id="IPR036390">
    <property type="entry name" value="WH_DNA-bd_sf"/>
</dbReference>
<evidence type="ECO:0000256" key="4">
    <source>
        <dbReference type="ARBA" id="ARBA00022763"/>
    </source>
</evidence>
<dbReference type="HAMAP" id="MF_00015">
    <property type="entry name" value="LexA"/>
    <property type="match status" value="1"/>
</dbReference>
<keyword evidence="11 12" id="KW-0742">SOS response</keyword>
<dbReference type="CDD" id="cd06529">
    <property type="entry name" value="S24_LexA-like"/>
    <property type="match status" value="1"/>
</dbReference>
<evidence type="ECO:0000256" key="2">
    <source>
        <dbReference type="ARBA" id="ARBA00022491"/>
    </source>
</evidence>
<sequence>MSTLTKRQQEIWEVIRKWYQTHGYTPTLDEIGKVVGINTRSTVHQHIQALIKQGYLLVSAGKRAYEIPVDDTERNPQMNPGLPLQGQIAAGKPIEAIPDQNDISPNELFTGVGRYALKVRGDSMIDIGVMDGDYVVIQSVEDAHNGDIVVALVEREESTLKRIFYHANGEVELRPENPEMEPMVYPGDSVQVQGRMVGLFRTYIYG</sequence>
<evidence type="ECO:0000256" key="11">
    <source>
        <dbReference type="ARBA" id="ARBA00023236"/>
    </source>
</evidence>
<comment type="subunit">
    <text evidence="12">Homodimer.</text>
</comment>
<dbReference type="InterPro" id="IPR006199">
    <property type="entry name" value="LexA_DNA-bd_dom"/>
</dbReference>
<feature type="DNA-binding region" description="H-T-H motif" evidence="12">
    <location>
        <begin position="28"/>
        <end position="48"/>
    </location>
</feature>
<dbReference type="Gene3D" id="1.10.10.10">
    <property type="entry name" value="Winged helix-like DNA-binding domain superfamily/Winged helix DNA-binding domain"/>
    <property type="match status" value="1"/>
</dbReference>
<keyword evidence="16" id="KW-0645">Protease</keyword>
<evidence type="ECO:0000313" key="16">
    <source>
        <dbReference type="EMBL" id="CAA6810684.1"/>
    </source>
</evidence>
<evidence type="ECO:0000256" key="1">
    <source>
        <dbReference type="ARBA" id="ARBA00007484"/>
    </source>
</evidence>
<dbReference type="PANTHER" id="PTHR33516">
    <property type="entry name" value="LEXA REPRESSOR"/>
    <property type="match status" value="1"/>
</dbReference>
<keyword evidence="8 12" id="KW-0238">DNA-binding</keyword>
<keyword evidence="6 12" id="KW-0068">Autocatalytic cleavage</keyword>
<keyword evidence="9 12" id="KW-0804">Transcription</keyword>
<dbReference type="GO" id="GO:0009432">
    <property type="term" value="P:SOS response"/>
    <property type="evidence" value="ECO:0007669"/>
    <property type="project" value="UniProtKB-UniRule"/>
</dbReference>
<dbReference type="EMBL" id="CACVAV010000170">
    <property type="protein sequence ID" value="CAA6810684.1"/>
    <property type="molecule type" value="Genomic_DNA"/>
</dbReference>
<dbReference type="EC" id="3.4.21.88" evidence="12"/>
<evidence type="ECO:0000256" key="7">
    <source>
        <dbReference type="ARBA" id="ARBA00023015"/>
    </source>
</evidence>
<reference evidence="16" key="1">
    <citation type="submission" date="2020-01" db="EMBL/GenBank/DDBJ databases">
        <authorList>
            <person name="Meier V. D."/>
            <person name="Meier V D."/>
        </authorList>
    </citation>
    <scope>NUCLEOTIDE SEQUENCE</scope>
    <source>
        <strain evidence="16">HLG_WM_MAG_08</strain>
    </source>
</reference>
<feature type="active site" description="For autocatalytic cleavage activity" evidence="12">
    <location>
        <position position="161"/>
    </location>
</feature>
<dbReference type="InterPro" id="IPR015927">
    <property type="entry name" value="Peptidase_S24_S26A/B/C"/>
</dbReference>
<evidence type="ECO:0000256" key="3">
    <source>
        <dbReference type="ARBA" id="ARBA00022705"/>
    </source>
</evidence>
<dbReference type="PANTHER" id="PTHR33516:SF2">
    <property type="entry name" value="LEXA REPRESSOR-RELATED"/>
    <property type="match status" value="1"/>
</dbReference>
<feature type="domain" description="Peptidase S24/S26A/S26B/S26C" evidence="14">
    <location>
        <begin position="83"/>
        <end position="197"/>
    </location>
</feature>
<dbReference type="InterPro" id="IPR039418">
    <property type="entry name" value="LexA-like"/>
</dbReference>